<dbReference type="AlphaFoldDB" id="A0AAV7K1A3"/>
<dbReference type="EMBL" id="JAKMXF010000222">
    <property type="protein sequence ID" value="KAI6654534.1"/>
    <property type="molecule type" value="Genomic_DNA"/>
</dbReference>
<evidence type="ECO:0000313" key="2">
    <source>
        <dbReference type="EMBL" id="KAI6654534.1"/>
    </source>
</evidence>
<organism evidence="2 3">
    <name type="scientific">Oopsacas minuta</name>
    <dbReference type="NCBI Taxonomy" id="111878"/>
    <lineage>
        <taxon>Eukaryota</taxon>
        <taxon>Metazoa</taxon>
        <taxon>Porifera</taxon>
        <taxon>Hexactinellida</taxon>
        <taxon>Hexasterophora</taxon>
        <taxon>Lyssacinosida</taxon>
        <taxon>Leucopsacidae</taxon>
        <taxon>Oopsacas</taxon>
    </lineage>
</organism>
<comment type="caution">
    <text evidence="2">The sequence shown here is derived from an EMBL/GenBank/DDBJ whole genome shotgun (WGS) entry which is preliminary data.</text>
</comment>
<keyword evidence="3" id="KW-1185">Reference proteome</keyword>
<dbReference type="InterPro" id="IPR004344">
    <property type="entry name" value="TTL/TTLL_fam"/>
</dbReference>
<evidence type="ECO:0000313" key="3">
    <source>
        <dbReference type="Proteomes" id="UP001165289"/>
    </source>
</evidence>
<name>A0AAV7K1A3_9METZ</name>
<dbReference type="PANTHER" id="PTHR47664">
    <property type="entry name" value="NLPC_P60 DOMAIN-CONTAINING PROTEIN"/>
    <property type="match status" value="1"/>
</dbReference>
<dbReference type="PANTHER" id="PTHR47664:SF1">
    <property type="entry name" value="CHROMOSOME UNDETERMINED SCAFFOLD_14, WHOLE GENOME SHOTGUN SEQUENCE"/>
    <property type="match status" value="1"/>
</dbReference>
<dbReference type="SUPFAM" id="SSF56059">
    <property type="entry name" value="Glutathione synthetase ATP-binding domain-like"/>
    <property type="match status" value="1"/>
</dbReference>
<dbReference type="Gene3D" id="3.30.470.20">
    <property type="entry name" value="ATP-grasp fold, B domain"/>
    <property type="match status" value="1"/>
</dbReference>
<dbReference type="Proteomes" id="UP001165289">
    <property type="component" value="Unassembled WGS sequence"/>
</dbReference>
<dbReference type="Pfam" id="PF03133">
    <property type="entry name" value="TTL"/>
    <property type="match status" value="1"/>
</dbReference>
<evidence type="ECO:0000256" key="1">
    <source>
        <dbReference type="SAM" id="Phobius"/>
    </source>
</evidence>
<accession>A0AAV7K1A3</accession>
<protein>
    <submittedName>
        <fullName evidence="2">Protein polyglycylase TTLL10-like</fullName>
    </submittedName>
</protein>
<dbReference type="PROSITE" id="PS51221">
    <property type="entry name" value="TTL"/>
    <property type="match status" value="1"/>
</dbReference>
<keyword evidence="1" id="KW-0472">Membrane</keyword>
<reference evidence="2 3" key="1">
    <citation type="journal article" date="2023" name="BMC Biol.">
        <title>The compact genome of the sponge Oopsacas minuta (Hexactinellida) is lacking key metazoan core genes.</title>
        <authorList>
            <person name="Santini S."/>
            <person name="Schenkelaars Q."/>
            <person name="Jourda C."/>
            <person name="Duchesne M."/>
            <person name="Belahbib H."/>
            <person name="Rocher C."/>
            <person name="Selva M."/>
            <person name="Riesgo A."/>
            <person name="Vervoort M."/>
            <person name="Leys S.P."/>
            <person name="Kodjabachian L."/>
            <person name="Le Bivic A."/>
            <person name="Borchiellini C."/>
            <person name="Claverie J.M."/>
            <person name="Renard E."/>
        </authorList>
    </citation>
    <scope>NUCLEOTIDE SEQUENCE [LARGE SCALE GENOMIC DNA]</scope>
    <source>
        <strain evidence="2">SPO-2</strain>
    </source>
</reference>
<keyword evidence="1" id="KW-1133">Transmembrane helix</keyword>
<gene>
    <name evidence="2" type="ORF">LOD99_930</name>
</gene>
<keyword evidence="1" id="KW-0812">Transmembrane</keyword>
<feature type="transmembrane region" description="Helical" evidence="1">
    <location>
        <begin position="7"/>
        <end position="31"/>
    </location>
</feature>
<sequence length="469" mass="54906">MRGCRVLFSITFWVTFVPCVSISIFTIYYLVYSGYYSSIDLFTSKKSIHLSHLYDYDTSTVTKDCMITPQIQLLNYPPTYTFINKNPINVLREILSEKSWIYIDPKLKQSQLLSFLNRIDLILTHPTAYVLHKTAKIFSQLRDDGTQYINCIDRMYNVTGNKYVQRRVMEDFASSNGCFLDSLGIMPKTFLLGELNECKSFFRYSKRVTNSWILKPYSGEGGDGITVHSDVSSLKNKFDCKVSKKYLVQEYIKPLLLDGRKFDVRAYFLIARTDPFLVFYHHGYLRLSLKKFEMNTDIATHLVNTHVQSKHRGYKNIAHKHMWTFKEFQDYLTANELVGKNWVEMVLEKFLKRVAVYIFNSGIDLYARRRGSFQLVGLDCLVDDKFRPWFTEANNYPLWIESIPEDVHNVSANLGRDMLDLVFMLHQDPPAHPLYPGYSYGGWKLLYNQQVQRCNPDHSPYQPCHDFHS</sequence>
<proteinExistence type="predicted"/>